<protein>
    <submittedName>
        <fullName evidence="2">Uncharacterized protein</fullName>
    </submittedName>
</protein>
<keyword evidence="1" id="KW-1133">Transmembrane helix</keyword>
<evidence type="ECO:0000256" key="1">
    <source>
        <dbReference type="SAM" id="Phobius"/>
    </source>
</evidence>
<evidence type="ECO:0000313" key="2">
    <source>
        <dbReference type="EMBL" id="MXQ86640.1"/>
    </source>
</evidence>
<keyword evidence="1" id="KW-0812">Transmembrane</keyword>
<dbReference type="EMBL" id="VBQZ03000034">
    <property type="protein sequence ID" value="MXQ86640.1"/>
    <property type="molecule type" value="Genomic_DNA"/>
</dbReference>
<accession>A0A6B0R9V0</accession>
<keyword evidence="1" id="KW-0472">Membrane</keyword>
<gene>
    <name evidence="2" type="ORF">E5288_WYG013018</name>
</gene>
<name>A0A6B0R9V0_9CETA</name>
<proteinExistence type="predicted"/>
<evidence type="ECO:0000313" key="3">
    <source>
        <dbReference type="Proteomes" id="UP000322234"/>
    </source>
</evidence>
<feature type="transmembrane region" description="Helical" evidence="1">
    <location>
        <begin position="65"/>
        <end position="85"/>
    </location>
</feature>
<dbReference type="AlphaFoldDB" id="A0A6B0R9V0"/>
<keyword evidence="3" id="KW-1185">Reference proteome</keyword>
<dbReference type="Proteomes" id="UP000322234">
    <property type="component" value="Unassembled WGS sequence"/>
</dbReference>
<organism evidence="2 3">
    <name type="scientific">Bos mutus</name>
    <name type="common">wild yak</name>
    <dbReference type="NCBI Taxonomy" id="72004"/>
    <lineage>
        <taxon>Eukaryota</taxon>
        <taxon>Metazoa</taxon>
        <taxon>Chordata</taxon>
        <taxon>Craniata</taxon>
        <taxon>Vertebrata</taxon>
        <taxon>Euteleostomi</taxon>
        <taxon>Mammalia</taxon>
        <taxon>Eutheria</taxon>
        <taxon>Laurasiatheria</taxon>
        <taxon>Artiodactyla</taxon>
        <taxon>Ruminantia</taxon>
        <taxon>Pecora</taxon>
        <taxon>Bovidae</taxon>
        <taxon>Bovinae</taxon>
        <taxon>Bos</taxon>
    </lineage>
</organism>
<comment type="caution">
    <text evidence="2">The sequence shown here is derived from an EMBL/GenBank/DDBJ whole genome shotgun (WGS) entry which is preliminary data.</text>
</comment>
<reference evidence="2" key="1">
    <citation type="submission" date="2019-10" db="EMBL/GenBank/DDBJ databases">
        <title>The sequence and de novo assembly of the wild yak genome.</title>
        <authorList>
            <person name="Liu Y."/>
        </authorList>
    </citation>
    <scope>NUCLEOTIDE SEQUENCE [LARGE SCALE GENOMIC DNA]</scope>
    <source>
        <strain evidence="2">WY2019</strain>
    </source>
</reference>
<sequence length="86" mass="8822">MASPAGAAQAGHSPSWLLAQTALRKRARDDPGTMEDVEVIGCSPSFQVADSVASAVSNPTIRDSLCPVFLLTLTSSLAVILLVLAG</sequence>